<feature type="compositionally biased region" description="Low complexity" evidence="1">
    <location>
        <begin position="52"/>
        <end position="61"/>
    </location>
</feature>
<accession>A0AAW1CU18</accession>
<proteinExistence type="predicted"/>
<dbReference type="AlphaFoldDB" id="A0AAW1CU18"/>
<keyword evidence="3" id="KW-1185">Reference proteome</keyword>
<comment type="caution">
    <text evidence="2">The sequence shown here is derived from an EMBL/GenBank/DDBJ whole genome shotgun (WGS) entry which is preliminary data.</text>
</comment>
<feature type="compositionally biased region" description="Low complexity" evidence="1">
    <location>
        <begin position="1"/>
        <end position="11"/>
    </location>
</feature>
<sequence>MPCTNNTNNDTSNHDEKVINNNNNNNNNNDDDYSNSEYINNNTRDDDDVDTSDTCSSHSSSRGNSETVARAAMVNNANTDNNNNSNEPHYRVLSETHAFLTKAGNQDGHSPTMNSNTLQDASTLVNNTNSSYLDLNNNNNNNCDVARMMSGTSNENSYSNYTFSATHNSNKPPIHDVYVNDRAFELQALGGLPHYSVLQAGMAGAAKMAQTHECFIFVLCTPADLCESVSSLS</sequence>
<feature type="compositionally biased region" description="Low complexity" evidence="1">
    <location>
        <begin position="19"/>
        <end position="28"/>
    </location>
</feature>
<dbReference type="EMBL" id="JAPXFL010000008">
    <property type="protein sequence ID" value="KAK9502356.1"/>
    <property type="molecule type" value="Genomic_DNA"/>
</dbReference>
<protein>
    <submittedName>
        <fullName evidence="2">Uncharacterized protein</fullName>
    </submittedName>
</protein>
<dbReference type="Proteomes" id="UP001461498">
    <property type="component" value="Unassembled WGS sequence"/>
</dbReference>
<evidence type="ECO:0000313" key="2">
    <source>
        <dbReference type="EMBL" id="KAK9502356.1"/>
    </source>
</evidence>
<feature type="region of interest" description="Disordered" evidence="1">
    <location>
        <begin position="1"/>
        <end position="67"/>
    </location>
</feature>
<name>A0AAW1CU18_9HEMI</name>
<gene>
    <name evidence="2" type="ORF">O3M35_011146</name>
</gene>
<reference evidence="2 3" key="1">
    <citation type="submission" date="2022-12" db="EMBL/GenBank/DDBJ databases">
        <title>Chromosome-level genome assembly of true bugs.</title>
        <authorList>
            <person name="Ma L."/>
            <person name="Li H."/>
        </authorList>
    </citation>
    <scope>NUCLEOTIDE SEQUENCE [LARGE SCALE GENOMIC DNA]</scope>
    <source>
        <strain evidence="2">Lab_2022b</strain>
    </source>
</reference>
<organism evidence="2 3">
    <name type="scientific">Rhynocoris fuscipes</name>
    <dbReference type="NCBI Taxonomy" id="488301"/>
    <lineage>
        <taxon>Eukaryota</taxon>
        <taxon>Metazoa</taxon>
        <taxon>Ecdysozoa</taxon>
        <taxon>Arthropoda</taxon>
        <taxon>Hexapoda</taxon>
        <taxon>Insecta</taxon>
        <taxon>Pterygota</taxon>
        <taxon>Neoptera</taxon>
        <taxon>Paraneoptera</taxon>
        <taxon>Hemiptera</taxon>
        <taxon>Heteroptera</taxon>
        <taxon>Panheteroptera</taxon>
        <taxon>Cimicomorpha</taxon>
        <taxon>Reduviidae</taxon>
        <taxon>Harpactorinae</taxon>
        <taxon>Harpactorini</taxon>
        <taxon>Rhynocoris</taxon>
    </lineage>
</organism>
<evidence type="ECO:0000256" key="1">
    <source>
        <dbReference type="SAM" id="MobiDB-lite"/>
    </source>
</evidence>
<evidence type="ECO:0000313" key="3">
    <source>
        <dbReference type="Proteomes" id="UP001461498"/>
    </source>
</evidence>